<dbReference type="STRING" id="1266660.A0A1G4K633"/>
<dbReference type="Proteomes" id="UP000190274">
    <property type="component" value="Chromosome H"/>
</dbReference>
<feature type="compositionally biased region" description="Pro residues" evidence="1">
    <location>
        <begin position="413"/>
        <end position="423"/>
    </location>
</feature>
<keyword evidence="3" id="KW-1185">Reference proteome</keyword>
<organism evidence="2 3">
    <name type="scientific">Lachancea dasiensis</name>
    <dbReference type="NCBI Taxonomy" id="1072105"/>
    <lineage>
        <taxon>Eukaryota</taxon>
        <taxon>Fungi</taxon>
        <taxon>Dikarya</taxon>
        <taxon>Ascomycota</taxon>
        <taxon>Saccharomycotina</taxon>
        <taxon>Saccharomycetes</taxon>
        <taxon>Saccharomycetales</taxon>
        <taxon>Saccharomycetaceae</taxon>
        <taxon>Lachancea</taxon>
    </lineage>
</organism>
<dbReference type="OrthoDB" id="4065296at2759"/>
<feature type="region of interest" description="Disordered" evidence="1">
    <location>
        <begin position="194"/>
        <end position="558"/>
    </location>
</feature>
<feature type="compositionally biased region" description="Polar residues" evidence="1">
    <location>
        <begin position="349"/>
        <end position="359"/>
    </location>
</feature>
<evidence type="ECO:0000313" key="2">
    <source>
        <dbReference type="EMBL" id="SCU99273.1"/>
    </source>
</evidence>
<feature type="compositionally biased region" description="Basic residues" evidence="1">
    <location>
        <begin position="135"/>
        <end position="148"/>
    </location>
</feature>
<feature type="compositionally biased region" description="Polar residues" evidence="1">
    <location>
        <begin position="246"/>
        <end position="278"/>
    </location>
</feature>
<dbReference type="EMBL" id="LT598461">
    <property type="protein sequence ID" value="SCU99273.1"/>
    <property type="molecule type" value="Genomic_DNA"/>
</dbReference>
<feature type="compositionally biased region" description="Low complexity" evidence="1">
    <location>
        <begin position="110"/>
        <end position="120"/>
    </location>
</feature>
<gene>
    <name evidence="2" type="ORF">LADA_0H18668G</name>
</gene>
<feature type="compositionally biased region" description="Pro residues" evidence="1">
    <location>
        <begin position="490"/>
        <end position="501"/>
    </location>
</feature>
<feature type="region of interest" description="Disordered" evidence="1">
    <location>
        <begin position="105"/>
        <end position="156"/>
    </location>
</feature>
<evidence type="ECO:0000313" key="3">
    <source>
        <dbReference type="Proteomes" id="UP000190274"/>
    </source>
</evidence>
<dbReference type="AlphaFoldDB" id="A0A1G4K633"/>
<feature type="compositionally biased region" description="Polar residues" evidence="1">
    <location>
        <begin position="219"/>
        <end position="238"/>
    </location>
</feature>
<accession>A0A1G4K633</accession>
<feature type="compositionally biased region" description="Low complexity" evidence="1">
    <location>
        <begin position="320"/>
        <end position="329"/>
    </location>
</feature>
<protein>
    <submittedName>
        <fullName evidence="2">LADA_0H18668g1_1</fullName>
    </submittedName>
</protein>
<name>A0A1G4K633_9SACH</name>
<feature type="compositionally biased region" description="Polar residues" evidence="1">
    <location>
        <begin position="532"/>
        <end position="552"/>
    </location>
</feature>
<sequence>MSASKTPIPDLKGLPDEKMPIAVEATSEAHLNENKDDASVVEPESLQISHIEDYKPLAGTKSCIYSMNELIDISKAVSINSHLSSEVNLPKKSFWRLTSRHPEIRQNEMGTHNGNGNKHNGSFKGQDYGGDKKSSRGKNARGVRRSAKLAKGDKSYVEEKDVKVNNDELLALEEEIKPTGNSISDFENWRAKMKELERKKKGQSSNSSSDTIERPPLANNGSSVSDFFNLQRQSSSNFEELEPQDSSDNLKSSHSRFSSFFNGPSNPKTEASPSSVAQPPTPKEREARPAGSSRVLSFFDNMDTRKNTPGHTSQNIIAHPPSSVVSPPVQEQTNSNFFQGLLNKGKAPSSRSPNDQLVSPDQKPVPDKSAGPALVAASPRENEPPNNHTPSRGPPGLAKLPGNKPVMSTQAPPGYPVPMPMNPYFPNTQHIGQPPAGFQPFQIPPPGVGVPQNFFGNQRQAGDFQRSDKKDEAINGSQEMRLPFMSSPHNLPPPGFPPMHGIPPGISRDLPMPSMMAPPPGFFPSQGPSIAQFGNPQSRQQMMNAQSLSQRTPPRESQ</sequence>
<evidence type="ECO:0000256" key="1">
    <source>
        <dbReference type="SAM" id="MobiDB-lite"/>
    </source>
</evidence>
<reference evidence="2 3" key="1">
    <citation type="submission" date="2016-03" db="EMBL/GenBank/DDBJ databases">
        <authorList>
            <person name="Devillers H."/>
        </authorList>
    </citation>
    <scope>NUCLEOTIDE SEQUENCE [LARGE SCALE GENOMIC DNA]</scope>
    <source>
        <strain evidence="2">CBS 10888</strain>
    </source>
</reference>
<feature type="compositionally biased region" description="Polar residues" evidence="1">
    <location>
        <begin position="307"/>
        <end position="316"/>
    </location>
</feature>
<proteinExistence type="predicted"/>